<dbReference type="GO" id="GO:0016926">
    <property type="term" value="P:protein desumoylation"/>
    <property type="evidence" value="ECO:0007669"/>
    <property type="project" value="UniProtKB-ARBA"/>
</dbReference>
<evidence type="ECO:0000256" key="1">
    <source>
        <dbReference type="ARBA" id="ARBA00005234"/>
    </source>
</evidence>
<dbReference type="Proteomes" id="UP000030748">
    <property type="component" value="Unassembled WGS sequence"/>
</dbReference>
<dbReference type="Gene3D" id="3.40.395.10">
    <property type="entry name" value="Adenoviral Proteinase, Chain A"/>
    <property type="match status" value="1"/>
</dbReference>
<dbReference type="GO" id="GO:0005634">
    <property type="term" value="C:nucleus"/>
    <property type="evidence" value="ECO:0000318"/>
    <property type="project" value="GO_Central"/>
</dbReference>
<name>A0A022S2L7_ERYGU</name>
<dbReference type="PANTHER" id="PTHR46915">
    <property type="entry name" value="UBIQUITIN-LIKE PROTEASE 4-RELATED"/>
    <property type="match status" value="1"/>
</dbReference>
<evidence type="ECO:0000313" key="7">
    <source>
        <dbReference type="Proteomes" id="UP000030748"/>
    </source>
</evidence>
<dbReference type="AlphaFoldDB" id="A0A022S2L7"/>
<dbReference type="GO" id="GO:0006508">
    <property type="term" value="P:proteolysis"/>
    <property type="evidence" value="ECO:0007669"/>
    <property type="project" value="UniProtKB-KW"/>
</dbReference>
<reference evidence="6 7" key="1">
    <citation type="journal article" date="2013" name="Proc. Natl. Acad. Sci. U.S.A.">
        <title>Fine-scale variation in meiotic recombination in Mimulus inferred from population shotgun sequencing.</title>
        <authorList>
            <person name="Hellsten U."/>
            <person name="Wright K.M."/>
            <person name="Jenkins J."/>
            <person name="Shu S."/>
            <person name="Yuan Y."/>
            <person name="Wessler S.R."/>
            <person name="Schmutz J."/>
            <person name="Willis J.H."/>
            <person name="Rokhsar D.S."/>
        </authorList>
    </citation>
    <scope>NUCLEOTIDE SEQUENCE [LARGE SCALE GENOMIC DNA]</scope>
    <source>
        <strain evidence="7">cv. DUN x IM62</strain>
    </source>
</reference>
<evidence type="ECO:0000256" key="4">
    <source>
        <dbReference type="ARBA" id="ARBA00022807"/>
    </source>
</evidence>
<evidence type="ECO:0000259" key="5">
    <source>
        <dbReference type="PROSITE" id="PS50600"/>
    </source>
</evidence>
<keyword evidence="2" id="KW-0645">Protease</keyword>
<dbReference type="SUPFAM" id="SSF54001">
    <property type="entry name" value="Cysteine proteinases"/>
    <property type="match status" value="1"/>
</dbReference>
<protein>
    <recommendedName>
        <fullName evidence="5">Ubiquitin-like protease family profile domain-containing protein</fullName>
    </recommendedName>
</protein>
<dbReference type="EMBL" id="KI630171">
    <property type="protein sequence ID" value="EYU46158.1"/>
    <property type="molecule type" value="Genomic_DNA"/>
</dbReference>
<evidence type="ECO:0000256" key="3">
    <source>
        <dbReference type="ARBA" id="ARBA00022801"/>
    </source>
</evidence>
<evidence type="ECO:0000256" key="2">
    <source>
        <dbReference type="ARBA" id="ARBA00022670"/>
    </source>
</evidence>
<dbReference type="GO" id="GO:0016929">
    <property type="term" value="F:deSUMOylase activity"/>
    <property type="evidence" value="ECO:0000318"/>
    <property type="project" value="GO_Central"/>
</dbReference>
<proteinExistence type="inferred from homology"/>
<sequence length="214" mass="25249">MHIWRAFPEEKMNSIAYFDPLWFELYTNKHYGPKVVDWIKAKSVFSKKYVFVPIVMWSHWSLLIFCHMSESPDSKTNTPCMLLLDSLHAIGPTRLESIARRLLFDMHVSEERLESKEQLKKMRFLIPNVPQQKNGDECGFYVLYYIKLFLESAPENFNISEGYPYFMKKEWFTEEEVESFCKNLDTLPVDLNDLDDDSASVDSGDSVELIENFR</sequence>
<gene>
    <name evidence="6" type="ORF">MIMGU_mgv1a013645mg</name>
</gene>
<keyword evidence="3" id="KW-0378">Hydrolase</keyword>
<keyword evidence="7" id="KW-1185">Reference proteome</keyword>
<organism evidence="6 7">
    <name type="scientific">Erythranthe guttata</name>
    <name type="common">Yellow monkey flower</name>
    <name type="synonym">Mimulus guttatus</name>
    <dbReference type="NCBI Taxonomy" id="4155"/>
    <lineage>
        <taxon>Eukaryota</taxon>
        <taxon>Viridiplantae</taxon>
        <taxon>Streptophyta</taxon>
        <taxon>Embryophyta</taxon>
        <taxon>Tracheophyta</taxon>
        <taxon>Spermatophyta</taxon>
        <taxon>Magnoliopsida</taxon>
        <taxon>eudicotyledons</taxon>
        <taxon>Gunneridae</taxon>
        <taxon>Pentapetalae</taxon>
        <taxon>asterids</taxon>
        <taxon>lamiids</taxon>
        <taxon>Lamiales</taxon>
        <taxon>Phrymaceae</taxon>
        <taxon>Erythranthe</taxon>
    </lineage>
</organism>
<accession>A0A022S2L7</accession>
<feature type="domain" description="Ubiquitin-like protease family profile" evidence="5">
    <location>
        <begin position="1"/>
        <end position="149"/>
    </location>
</feature>
<dbReference type="eggNOG" id="KOG0779">
    <property type="taxonomic scope" value="Eukaryota"/>
</dbReference>
<dbReference type="Pfam" id="PF02902">
    <property type="entry name" value="Peptidase_C48"/>
    <property type="match status" value="1"/>
</dbReference>
<dbReference type="GO" id="GO:0070139">
    <property type="term" value="F:SUMO-specific endopeptidase activity"/>
    <property type="evidence" value="ECO:0000318"/>
    <property type="project" value="GO_Central"/>
</dbReference>
<dbReference type="InterPro" id="IPR038765">
    <property type="entry name" value="Papain-like_cys_pep_sf"/>
</dbReference>
<dbReference type="PROSITE" id="PS50600">
    <property type="entry name" value="ULP_PROTEASE"/>
    <property type="match status" value="1"/>
</dbReference>
<keyword evidence="4" id="KW-0788">Thiol protease</keyword>
<comment type="similarity">
    <text evidence="1">Belongs to the peptidase C48 family.</text>
</comment>
<evidence type="ECO:0000313" key="6">
    <source>
        <dbReference type="EMBL" id="EYU46158.1"/>
    </source>
</evidence>
<dbReference type="STRING" id="4155.A0A022S2L7"/>
<dbReference type="PANTHER" id="PTHR46915:SF6">
    <property type="entry name" value="CYSTEINE PROTEINASES SUPERFAMILY PROTEIN"/>
    <property type="match status" value="1"/>
</dbReference>
<dbReference type="InterPro" id="IPR003653">
    <property type="entry name" value="Peptidase_C48_C"/>
</dbReference>